<dbReference type="GO" id="GO:0016614">
    <property type="term" value="F:oxidoreductase activity, acting on CH-OH group of donors"/>
    <property type="evidence" value="ECO:0007669"/>
    <property type="project" value="UniProtKB-ARBA"/>
</dbReference>
<reference evidence="6 7" key="1">
    <citation type="submission" date="2020-01" db="EMBL/GenBank/DDBJ databases">
        <title>Genome sequencing of strain KACC 21507.</title>
        <authorList>
            <person name="Heo J."/>
            <person name="Kim S.-J."/>
            <person name="Kim J.-S."/>
            <person name="Hong S.-B."/>
            <person name="Kwon S.-W."/>
        </authorList>
    </citation>
    <scope>NUCLEOTIDE SEQUENCE [LARGE SCALE GENOMIC DNA]</scope>
    <source>
        <strain evidence="6 7">KACC 21507</strain>
    </source>
</reference>
<keyword evidence="2" id="KW-0560">Oxidoreductase</keyword>
<dbReference type="InterPro" id="IPR036291">
    <property type="entry name" value="NAD(P)-bd_dom_sf"/>
</dbReference>
<organism evidence="6 7">
    <name type="scientific">Aristophania vespae</name>
    <dbReference type="NCBI Taxonomy" id="2697033"/>
    <lineage>
        <taxon>Bacteria</taxon>
        <taxon>Pseudomonadati</taxon>
        <taxon>Pseudomonadota</taxon>
        <taxon>Alphaproteobacteria</taxon>
        <taxon>Acetobacterales</taxon>
        <taxon>Acetobacteraceae</taxon>
        <taxon>Aristophania</taxon>
    </lineage>
</organism>
<evidence type="ECO:0000256" key="5">
    <source>
        <dbReference type="SAM" id="SignalP"/>
    </source>
</evidence>
<evidence type="ECO:0000256" key="3">
    <source>
        <dbReference type="ARBA" id="ARBA00067437"/>
    </source>
</evidence>
<accession>A0A6P1NCU2</accession>
<gene>
    <name evidence="6" type="ORF">GT348_02355</name>
</gene>
<dbReference type="Gene3D" id="3.40.50.720">
    <property type="entry name" value="NAD(P)-binding Rossmann-like Domain"/>
    <property type="match status" value="1"/>
</dbReference>
<dbReference type="PRINTS" id="PR00080">
    <property type="entry name" value="SDRFAMILY"/>
</dbReference>
<keyword evidence="5" id="KW-0732">Signal</keyword>
<dbReference type="EMBL" id="CP047652">
    <property type="protein sequence ID" value="QHI95269.1"/>
    <property type="molecule type" value="Genomic_DNA"/>
</dbReference>
<dbReference type="PRINTS" id="PR00081">
    <property type="entry name" value="GDHRDH"/>
</dbReference>
<dbReference type="Proteomes" id="UP000463975">
    <property type="component" value="Chromosome"/>
</dbReference>
<dbReference type="KEGG" id="bomb:GT348_02355"/>
<dbReference type="Pfam" id="PF13561">
    <property type="entry name" value="adh_short_C2"/>
    <property type="match status" value="1"/>
</dbReference>
<evidence type="ECO:0000313" key="7">
    <source>
        <dbReference type="Proteomes" id="UP000463975"/>
    </source>
</evidence>
<proteinExistence type="inferred from homology"/>
<dbReference type="InterPro" id="IPR002347">
    <property type="entry name" value="SDR_fam"/>
</dbReference>
<feature type="signal peptide" evidence="5">
    <location>
        <begin position="1"/>
        <end position="50"/>
    </location>
</feature>
<dbReference type="SUPFAM" id="SSF51735">
    <property type="entry name" value="NAD(P)-binding Rossmann-fold domains"/>
    <property type="match status" value="1"/>
</dbReference>
<dbReference type="AlphaFoldDB" id="A0A6P1NCU2"/>
<name>A0A6P1NCU2_9PROT</name>
<feature type="chain" id="PRO_5026862857" description="Uncharacterized oxidoreductase YghA" evidence="5">
    <location>
        <begin position="51"/>
        <end position="356"/>
    </location>
</feature>
<evidence type="ECO:0000256" key="2">
    <source>
        <dbReference type="ARBA" id="ARBA00023002"/>
    </source>
</evidence>
<comment type="similarity">
    <text evidence="1">Belongs to the short-chain dehydrogenases/reductases (SDR) family.</text>
</comment>
<evidence type="ECO:0000256" key="1">
    <source>
        <dbReference type="ARBA" id="ARBA00006484"/>
    </source>
</evidence>
<dbReference type="PANTHER" id="PTHR48107">
    <property type="entry name" value="NADPH-DEPENDENT ALDEHYDE REDUCTASE-LIKE PROTEIN, CHLOROPLASTIC-RELATED"/>
    <property type="match status" value="1"/>
</dbReference>
<protein>
    <recommendedName>
        <fullName evidence="3">Uncharacterized oxidoreductase YghA</fullName>
    </recommendedName>
</protein>
<feature type="compositionally biased region" description="Basic and acidic residues" evidence="4">
    <location>
        <begin position="1"/>
        <end position="11"/>
    </location>
</feature>
<feature type="region of interest" description="Disordered" evidence="4">
    <location>
        <begin position="1"/>
        <end position="30"/>
    </location>
</feature>
<feature type="region of interest" description="Disordered" evidence="4">
    <location>
        <begin position="50"/>
        <end position="94"/>
    </location>
</feature>
<feature type="compositionally biased region" description="Polar residues" evidence="4">
    <location>
        <begin position="54"/>
        <end position="66"/>
    </location>
</feature>
<dbReference type="PANTHER" id="PTHR48107:SF16">
    <property type="entry name" value="NADPH-DEPENDENT ALDEHYDE REDUCTASE 1, CHLOROPLASTIC"/>
    <property type="match status" value="1"/>
</dbReference>
<evidence type="ECO:0000313" key="6">
    <source>
        <dbReference type="EMBL" id="QHI95269.1"/>
    </source>
</evidence>
<keyword evidence="7" id="KW-1185">Reference proteome</keyword>
<dbReference type="FunFam" id="3.40.50.720:FF:000097">
    <property type="entry name" value="SDR family oxidoreductase"/>
    <property type="match status" value="1"/>
</dbReference>
<sequence length="356" mass="37800">MARKSETDAQKKTSSLTGQNKKDRPSVGRRTVLSSAVALGSLSVIPSAHAAEGASSTMGAGMQSQADPVGHYPKPPFPKQPQQWPGLQSKMDPRPDCGETSYKGSGRLAGRKALITGGDSGIGRAVAIAYAREGADVAISYLPQEESDAREVIELIQKEGRKAVALPGDLRKEEVCQNVVKTAVEKLGGLDILVNNAGRQQYCEDILELTTEAFDWTLKTNIYALFWLVKAAVPHLPKGSAIINTTSSNAYSPSPILVDYSLTKAAIANMTHTLGQQLLKRGIRVNAVAPGPFWSALQVCGGQPQSAVEKFGSETAYQRPGQPVEIAPVYVTLASHESSYVTAQVWGITGGNGMPG</sequence>
<evidence type="ECO:0000256" key="4">
    <source>
        <dbReference type="SAM" id="MobiDB-lite"/>
    </source>
</evidence>